<dbReference type="Pfam" id="PF00535">
    <property type="entry name" value="Glycos_transf_2"/>
    <property type="match status" value="1"/>
</dbReference>
<organism evidence="2 3">
    <name type="scientific">Candidatus Desulfolinea nitratireducens</name>
    <dbReference type="NCBI Taxonomy" id="2841698"/>
    <lineage>
        <taxon>Bacteria</taxon>
        <taxon>Bacillati</taxon>
        <taxon>Chloroflexota</taxon>
        <taxon>Anaerolineae</taxon>
        <taxon>Anaerolineales</taxon>
        <taxon>Anaerolineales incertae sedis</taxon>
        <taxon>Candidatus Desulfolinea</taxon>
    </lineage>
</organism>
<dbReference type="InterPro" id="IPR001173">
    <property type="entry name" value="Glyco_trans_2-like"/>
</dbReference>
<comment type="caution">
    <text evidence="2">The sequence shown here is derived from an EMBL/GenBank/DDBJ whole genome shotgun (WGS) entry which is preliminary data.</text>
</comment>
<sequence length="274" mass="31539">MSNKSSDTNATSGLPLVSIITPSFNQAPFIEATINSVLEQDYPNIEYMIVDGGSTDGSVDIINGFEDQLAWWISEKDKGQTEAINKGFARAKGEILAWLNSDDTYQPGAVREAVEFLMDNPEVGLVYGDCNFIDDHGQKFGKFNAAQTNYEKLRRGYVHIPQQAAFWRADLWREVGPLDESFYFAMDYDLWVRLAKTTQIKYLPGRNWANFRLHNDAKSIAADDRCWPEMMRVHYRDGGSFFSAINAKYLIRKVVAPWWIWRRRRQIEKALQEK</sequence>
<dbReference type="PANTHER" id="PTHR43685">
    <property type="entry name" value="GLYCOSYLTRANSFERASE"/>
    <property type="match status" value="1"/>
</dbReference>
<dbReference type="CDD" id="cd06433">
    <property type="entry name" value="GT_2_WfgS_like"/>
    <property type="match status" value="1"/>
</dbReference>
<feature type="domain" description="Glycosyltransferase 2-like" evidence="1">
    <location>
        <begin position="18"/>
        <end position="128"/>
    </location>
</feature>
<dbReference type="Gene3D" id="3.90.550.10">
    <property type="entry name" value="Spore Coat Polysaccharide Biosynthesis Protein SpsA, Chain A"/>
    <property type="match status" value="1"/>
</dbReference>
<gene>
    <name evidence="2" type="ORF">H8E29_10270</name>
</gene>
<evidence type="ECO:0000313" key="3">
    <source>
        <dbReference type="Proteomes" id="UP000614469"/>
    </source>
</evidence>
<protein>
    <submittedName>
        <fullName evidence="2">Glycosyltransferase</fullName>
    </submittedName>
</protein>
<reference evidence="2 3" key="1">
    <citation type="submission" date="2020-08" db="EMBL/GenBank/DDBJ databases">
        <title>Bridging the membrane lipid divide: bacteria of the FCB group superphylum have the potential to synthesize archaeal ether lipids.</title>
        <authorList>
            <person name="Villanueva L."/>
            <person name="Von Meijenfeldt F.A.B."/>
            <person name="Westbye A.B."/>
            <person name="Yadav S."/>
            <person name="Hopmans E.C."/>
            <person name="Dutilh B.E."/>
            <person name="Sinninghe Damste J.S."/>
        </authorList>
    </citation>
    <scope>NUCLEOTIDE SEQUENCE [LARGE SCALE GENOMIC DNA]</scope>
    <source>
        <strain evidence="2">NIOZ-UU36</strain>
    </source>
</reference>
<dbReference type="SUPFAM" id="SSF53448">
    <property type="entry name" value="Nucleotide-diphospho-sugar transferases"/>
    <property type="match status" value="1"/>
</dbReference>
<accession>A0A8J6NME5</accession>
<dbReference type="InterPro" id="IPR050834">
    <property type="entry name" value="Glycosyltransf_2"/>
</dbReference>
<dbReference type="InterPro" id="IPR029044">
    <property type="entry name" value="Nucleotide-diphossugar_trans"/>
</dbReference>
<proteinExistence type="predicted"/>
<name>A0A8J6NME5_9CHLR</name>
<dbReference type="Proteomes" id="UP000614469">
    <property type="component" value="Unassembled WGS sequence"/>
</dbReference>
<dbReference type="AlphaFoldDB" id="A0A8J6NME5"/>
<evidence type="ECO:0000313" key="2">
    <source>
        <dbReference type="EMBL" id="MBC8335641.1"/>
    </source>
</evidence>
<dbReference type="EMBL" id="JACNJN010000119">
    <property type="protein sequence ID" value="MBC8335641.1"/>
    <property type="molecule type" value="Genomic_DNA"/>
</dbReference>
<dbReference type="PANTHER" id="PTHR43685:SF2">
    <property type="entry name" value="GLYCOSYLTRANSFERASE 2-LIKE DOMAIN-CONTAINING PROTEIN"/>
    <property type="match status" value="1"/>
</dbReference>
<evidence type="ECO:0000259" key="1">
    <source>
        <dbReference type="Pfam" id="PF00535"/>
    </source>
</evidence>